<evidence type="ECO:0008006" key="3">
    <source>
        <dbReference type="Google" id="ProtNLM"/>
    </source>
</evidence>
<evidence type="ECO:0000313" key="1">
    <source>
        <dbReference type="EMBL" id="SIQ69124.1"/>
    </source>
</evidence>
<protein>
    <recommendedName>
        <fullName evidence="3">Spore coat protein</fullName>
    </recommendedName>
</protein>
<reference evidence="1 2" key="1">
    <citation type="submission" date="2017-01" db="EMBL/GenBank/DDBJ databases">
        <authorList>
            <person name="Varghese N."/>
            <person name="Submissions S."/>
        </authorList>
    </citation>
    <scope>NUCLEOTIDE SEQUENCE [LARGE SCALE GENOMIC DNA]</scope>
    <source>
        <strain evidence="1 2">ATCC 23464</strain>
    </source>
</reference>
<dbReference type="Proteomes" id="UP000186666">
    <property type="component" value="Unassembled WGS sequence"/>
</dbReference>
<proteinExistence type="predicted"/>
<keyword evidence="2" id="KW-1185">Reference proteome</keyword>
<dbReference type="RefSeq" id="WP_068582924.1">
    <property type="nucleotide sequence ID" value="NZ_FTNK01000003.1"/>
</dbReference>
<organism evidence="1 2">
    <name type="scientific">Paenibacillus macquariensis</name>
    <dbReference type="NCBI Taxonomy" id="948756"/>
    <lineage>
        <taxon>Bacteria</taxon>
        <taxon>Bacillati</taxon>
        <taxon>Bacillota</taxon>
        <taxon>Bacilli</taxon>
        <taxon>Bacillales</taxon>
        <taxon>Paenibacillaceae</taxon>
        <taxon>Paenibacillus</taxon>
    </lineage>
</organism>
<gene>
    <name evidence="1" type="ORF">SAMN05421578_103394</name>
</gene>
<name>A0ABY1JSK1_9BACL</name>
<evidence type="ECO:0000313" key="2">
    <source>
        <dbReference type="Proteomes" id="UP000186666"/>
    </source>
</evidence>
<accession>A0ABY1JSK1</accession>
<dbReference type="EMBL" id="FTNK01000003">
    <property type="protein sequence ID" value="SIQ69124.1"/>
    <property type="molecule type" value="Genomic_DNA"/>
</dbReference>
<sequence length="77" mass="8525">MQSTHMQPLTTKELAYISDSITNENLLIKQCAATAATTQNTIIQQACLSYIRSLDSHLDQLVQSLEAHQQLAPAQIQ</sequence>
<comment type="caution">
    <text evidence="1">The sequence shown here is derived from an EMBL/GenBank/DDBJ whole genome shotgun (WGS) entry which is preliminary data.</text>
</comment>